<evidence type="ECO:0000256" key="1">
    <source>
        <dbReference type="ARBA" id="ARBA00004571"/>
    </source>
</evidence>
<dbReference type="EMBL" id="JAPFPW010000013">
    <property type="protein sequence ID" value="MCW7754611.1"/>
    <property type="molecule type" value="Genomic_DNA"/>
</dbReference>
<reference evidence="9 10" key="1">
    <citation type="submission" date="2022-11" db="EMBL/GenBank/DDBJ databases">
        <title>Desulfobotulus tamanensis H1 sp. nov. - anaerobic, alkaliphilic, sulphate reducing bacterium isolated from terrestrial mud volcano.</title>
        <authorList>
            <person name="Frolova A."/>
            <person name="Merkel A.Y."/>
            <person name="Slobodkin A.I."/>
        </authorList>
    </citation>
    <scope>NUCLEOTIDE SEQUENCE [LARGE SCALE GENOMIC DNA]</scope>
    <source>
        <strain evidence="9 10">H1</strain>
    </source>
</reference>
<protein>
    <submittedName>
        <fullName evidence="9">Outer membrane protein transport protein</fullName>
    </submittedName>
</protein>
<organism evidence="9 10">
    <name type="scientific">Desulfobotulus pelophilus</name>
    <dbReference type="NCBI Taxonomy" id="2823377"/>
    <lineage>
        <taxon>Bacteria</taxon>
        <taxon>Pseudomonadati</taxon>
        <taxon>Thermodesulfobacteriota</taxon>
        <taxon>Desulfobacteria</taxon>
        <taxon>Desulfobacterales</taxon>
        <taxon>Desulfobacteraceae</taxon>
        <taxon>Desulfobotulus</taxon>
    </lineage>
</organism>
<keyword evidence="10" id="KW-1185">Reference proteome</keyword>
<gene>
    <name evidence="9" type="ORF">OOT00_11510</name>
</gene>
<dbReference type="Gene3D" id="2.40.160.60">
    <property type="entry name" value="Outer membrane protein transport protein (OMPP1/FadL/TodX)"/>
    <property type="match status" value="1"/>
</dbReference>
<dbReference type="Proteomes" id="UP001209681">
    <property type="component" value="Unassembled WGS sequence"/>
</dbReference>
<comment type="similarity">
    <text evidence="2">Belongs to the OmpP1/FadL family.</text>
</comment>
<evidence type="ECO:0000256" key="6">
    <source>
        <dbReference type="ARBA" id="ARBA00023136"/>
    </source>
</evidence>
<dbReference type="Pfam" id="PF03349">
    <property type="entry name" value="Toluene_X"/>
    <property type="match status" value="1"/>
</dbReference>
<evidence type="ECO:0000313" key="10">
    <source>
        <dbReference type="Proteomes" id="UP001209681"/>
    </source>
</evidence>
<sequence length="455" mass="49843">MKKKLFCLAAALTFGAGVAHAGCVDTFGIGAKAAAMGGAYSAYADDPFAVYYNPAGLTQIDRPTLAAGVHLIDPSIKLKNIYVEGAAANHPLAGFDLQAPNTPTFDNQASVSDDAPLLIAPHLGFAMPITDRIAFGVGVYAPFGLEVEFPKDPAVNPLARSSYHSYYNRKVINPTVAYKVNERLSLGFGVSVGMSESGAEVMRWVPNPALGPNGGSYQHIKVELKDDVNYSFNLGVMYRPTDTVTLGLTYRSETDADFEGDVFENGRKVAKTTLDYNHPQQVQAGVRYTPHDRVSLQMDMVWTEWSINQHQVEPLTHIAAGSLFDTYGINEISSQRRWENTRQLRFGGEFIVNDLLTLRAGYFYDPSPIPDRTLDTMWPDADKKTYSFGAGFNIGQNMTIDTILQYTAIEQTRQVGGESVNLNKAFEVAGLNDPRVHARADGHLLGAGITFTYRF</sequence>
<keyword evidence="7" id="KW-0998">Cell outer membrane</keyword>
<name>A0ABT3NAX3_9BACT</name>
<evidence type="ECO:0000256" key="3">
    <source>
        <dbReference type="ARBA" id="ARBA00022452"/>
    </source>
</evidence>
<dbReference type="RefSeq" id="WP_265425524.1">
    <property type="nucleotide sequence ID" value="NZ_JAPFPW010000013.1"/>
</dbReference>
<feature type="chain" id="PRO_5045721389" evidence="8">
    <location>
        <begin position="22"/>
        <end position="455"/>
    </location>
</feature>
<evidence type="ECO:0000256" key="7">
    <source>
        <dbReference type="ARBA" id="ARBA00023237"/>
    </source>
</evidence>
<dbReference type="SUPFAM" id="SSF56935">
    <property type="entry name" value="Porins"/>
    <property type="match status" value="1"/>
</dbReference>
<keyword evidence="5 8" id="KW-0732">Signal</keyword>
<accession>A0ABT3NAX3</accession>
<proteinExistence type="inferred from homology"/>
<dbReference type="PANTHER" id="PTHR35093:SF8">
    <property type="entry name" value="OUTER MEMBRANE PROTEIN NMB0088-RELATED"/>
    <property type="match status" value="1"/>
</dbReference>
<evidence type="ECO:0000256" key="5">
    <source>
        <dbReference type="ARBA" id="ARBA00022729"/>
    </source>
</evidence>
<keyword evidence="6" id="KW-0472">Membrane</keyword>
<dbReference type="InterPro" id="IPR005017">
    <property type="entry name" value="OMPP1/FadL/TodX"/>
</dbReference>
<dbReference type="PANTHER" id="PTHR35093">
    <property type="entry name" value="OUTER MEMBRANE PROTEIN NMB0088-RELATED"/>
    <property type="match status" value="1"/>
</dbReference>
<feature type="signal peptide" evidence="8">
    <location>
        <begin position="1"/>
        <end position="21"/>
    </location>
</feature>
<keyword evidence="4" id="KW-0812">Transmembrane</keyword>
<evidence type="ECO:0000313" key="9">
    <source>
        <dbReference type="EMBL" id="MCW7754611.1"/>
    </source>
</evidence>
<evidence type="ECO:0000256" key="2">
    <source>
        <dbReference type="ARBA" id="ARBA00008163"/>
    </source>
</evidence>
<evidence type="ECO:0000256" key="4">
    <source>
        <dbReference type="ARBA" id="ARBA00022692"/>
    </source>
</evidence>
<evidence type="ECO:0000256" key="8">
    <source>
        <dbReference type="SAM" id="SignalP"/>
    </source>
</evidence>
<comment type="subcellular location">
    <subcellularLocation>
        <location evidence="1">Cell outer membrane</location>
        <topology evidence="1">Multi-pass membrane protein</topology>
    </subcellularLocation>
</comment>
<keyword evidence="3" id="KW-1134">Transmembrane beta strand</keyword>
<comment type="caution">
    <text evidence="9">The sequence shown here is derived from an EMBL/GenBank/DDBJ whole genome shotgun (WGS) entry which is preliminary data.</text>
</comment>